<dbReference type="InterPro" id="IPR011659">
    <property type="entry name" value="WD40"/>
</dbReference>
<evidence type="ECO:0000256" key="2">
    <source>
        <dbReference type="ARBA" id="ARBA00022825"/>
    </source>
</evidence>
<dbReference type="Pfam" id="PF00326">
    <property type="entry name" value="Peptidase_S9"/>
    <property type="match status" value="1"/>
</dbReference>
<dbReference type="Proteomes" id="UP000260351">
    <property type="component" value="Unassembled WGS sequence"/>
</dbReference>
<dbReference type="PANTHER" id="PTHR42776:SF27">
    <property type="entry name" value="DIPEPTIDYL PEPTIDASE FAMILY MEMBER 6"/>
    <property type="match status" value="1"/>
</dbReference>
<dbReference type="SUPFAM" id="SSF82171">
    <property type="entry name" value="DPP6 N-terminal domain-like"/>
    <property type="match status" value="1"/>
</dbReference>
<dbReference type="AlphaFoldDB" id="A0A3E1KBA3"/>
<comment type="caution">
    <text evidence="4">The sequence shown here is derived from an EMBL/GenBank/DDBJ whole genome shotgun (WGS) entry which is preliminary data.</text>
</comment>
<dbReference type="Pfam" id="PF07676">
    <property type="entry name" value="PD40"/>
    <property type="match status" value="1"/>
</dbReference>
<dbReference type="GO" id="GO:0006508">
    <property type="term" value="P:proteolysis"/>
    <property type="evidence" value="ECO:0007669"/>
    <property type="project" value="InterPro"/>
</dbReference>
<evidence type="ECO:0000313" key="5">
    <source>
        <dbReference type="Proteomes" id="UP000260351"/>
    </source>
</evidence>
<name>A0A3E1KBA3_9GAMM</name>
<keyword evidence="5" id="KW-1185">Reference proteome</keyword>
<accession>A0A3E1KBA3</accession>
<dbReference type="EMBL" id="QUZK01000014">
    <property type="protein sequence ID" value="RFF31894.1"/>
    <property type="molecule type" value="Genomic_DNA"/>
</dbReference>
<dbReference type="Gene3D" id="3.40.50.1820">
    <property type="entry name" value="alpha/beta hydrolase"/>
    <property type="match status" value="1"/>
</dbReference>
<keyword evidence="2" id="KW-0720">Serine protease</keyword>
<evidence type="ECO:0000259" key="3">
    <source>
        <dbReference type="Pfam" id="PF00326"/>
    </source>
</evidence>
<reference evidence="4 5" key="1">
    <citation type="submission" date="2018-08" db="EMBL/GenBank/DDBJ databases">
        <title>Wenzhouxiangella salilacus sp. nov., a novel bacterium isolated from a saline lake in Xinjiang Province, China.</title>
        <authorList>
            <person name="Han S."/>
        </authorList>
    </citation>
    <scope>NUCLEOTIDE SEQUENCE [LARGE SCALE GENOMIC DNA]</scope>
    <source>
        <strain evidence="4 5">XDB06</strain>
    </source>
</reference>
<keyword evidence="2" id="KW-0645">Protease</keyword>
<dbReference type="OrthoDB" id="5800347at2"/>
<dbReference type="PANTHER" id="PTHR42776">
    <property type="entry name" value="SERINE PEPTIDASE S9 FAMILY MEMBER"/>
    <property type="match status" value="1"/>
</dbReference>
<dbReference type="Gene3D" id="2.120.10.30">
    <property type="entry name" value="TolB, C-terminal domain"/>
    <property type="match status" value="2"/>
</dbReference>
<dbReference type="GO" id="GO:0004252">
    <property type="term" value="F:serine-type endopeptidase activity"/>
    <property type="evidence" value="ECO:0007669"/>
    <property type="project" value="TreeGrafter"/>
</dbReference>
<proteinExistence type="predicted"/>
<protein>
    <submittedName>
        <fullName evidence="4">S9 family peptidase</fullName>
    </submittedName>
</protein>
<sequence length="689" mass="76278">MSAVCYLFPSSKSIPDSVMIRTRTILPSLLLLCAWLAQPVFADGMSLEQIARLSEVQEVALSPDGRRIAFTRAVPRDLADQEDGPAWRELHLIDSGGEVRGFITGEVDIGNIGWTPDGAAITFVDKREGDEHAALYGIPVDGGEARRIAGAGDGVIDYSFAPDGSAVALVAGEPEGSDREALRDKGFDAIVFEEEMRPRHLWVHDLAGDSEPRRIEMDGSVQAVDWSPAGDRLALRVTPRQLVDDTLMFQRVRIVTPQGEELGRVENPGKLADVAWSDDGRHLALIGTETIKDTRAGRLLVTDDGGGEWTHLMQGLEGHVIDVDWEGERIVFLSHEGVSSRIGRIAADGSGEETLLSGDDLIATSIDASGDRIAFAASSPEYPREVHALAGDDADRLTNGNSWLEQVELARQQVVEYEARDGLMIQGLLVWPLDYEEGERYPLILAVHGGPESHYSNGWLTSYNLPAQHAAAEGYFMFYPNYRGSTGRGVEFALRSQGRPAREEFDDLVDGVDHLIERGWVDGERVGITGGSYGGYATAWGATYYSERFAAAVMNVGLSDKIAMLGTSDIPQELYEVHYRTWPWEDWDLYREASPIYYVERAQTPILILHGAADPRVDPTQSRILYRYLKLQDDPPPVRLVLYPGEGHGNRRAASRWDYSLRLMRWMNHYLKGEGGDPPPRDLDYAPFE</sequence>
<dbReference type="InterPro" id="IPR011042">
    <property type="entry name" value="6-blade_b-propeller_TolB-like"/>
</dbReference>
<evidence type="ECO:0000256" key="1">
    <source>
        <dbReference type="ARBA" id="ARBA00022801"/>
    </source>
</evidence>
<dbReference type="SUPFAM" id="SSF53474">
    <property type="entry name" value="alpha/beta-Hydrolases"/>
    <property type="match status" value="1"/>
</dbReference>
<feature type="domain" description="Peptidase S9 prolyl oligopeptidase catalytic" evidence="3">
    <location>
        <begin position="465"/>
        <end position="673"/>
    </location>
</feature>
<dbReference type="InterPro" id="IPR001375">
    <property type="entry name" value="Peptidase_S9_cat"/>
</dbReference>
<gene>
    <name evidence="4" type="ORF">DZC52_02565</name>
</gene>
<evidence type="ECO:0000313" key="4">
    <source>
        <dbReference type="EMBL" id="RFF31894.1"/>
    </source>
</evidence>
<keyword evidence="1" id="KW-0378">Hydrolase</keyword>
<dbReference type="InterPro" id="IPR029058">
    <property type="entry name" value="AB_hydrolase_fold"/>
</dbReference>
<organism evidence="4 5">
    <name type="scientific">Wenzhouxiangella sediminis</name>
    <dbReference type="NCBI Taxonomy" id="1792836"/>
    <lineage>
        <taxon>Bacteria</taxon>
        <taxon>Pseudomonadati</taxon>
        <taxon>Pseudomonadota</taxon>
        <taxon>Gammaproteobacteria</taxon>
        <taxon>Chromatiales</taxon>
        <taxon>Wenzhouxiangellaceae</taxon>
        <taxon>Wenzhouxiangella</taxon>
    </lineage>
</organism>